<reference evidence="1" key="1">
    <citation type="journal article" date="2014" name="Front. Microbiol.">
        <title>High frequency of phylogenetically diverse reductive dehalogenase-homologous genes in deep subseafloor sedimentary metagenomes.</title>
        <authorList>
            <person name="Kawai M."/>
            <person name="Futagami T."/>
            <person name="Toyoda A."/>
            <person name="Takaki Y."/>
            <person name="Nishi S."/>
            <person name="Hori S."/>
            <person name="Arai W."/>
            <person name="Tsubouchi T."/>
            <person name="Morono Y."/>
            <person name="Uchiyama I."/>
            <person name="Ito T."/>
            <person name="Fujiyama A."/>
            <person name="Inagaki F."/>
            <person name="Takami H."/>
        </authorList>
    </citation>
    <scope>NUCLEOTIDE SEQUENCE</scope>
    <source>
        <strain evidence="1">Expedition CK06-06</strain>
    </source>
</reference>
<gene>
    <name evidence="1" type="ORF">S01H4_09853</name>
</gene>
<feature type="non-terminal residue" evidence="1">
    <location>
        <position position="110"/>
    </location>
</feature>
<dbReference type="EMBL" id="BART01003649">
    <property type="protein sequence ID" value="GAG59503.1"/>
    <property type="molecule type" value="Genomic_DNA"/>
</dbReference>
<accession>X0ZGN7</accession>
<protein>
    <submittedName>
        <fullName evidence="1">Uncharacterized protein</fullName>
    </submittedName>
</protein>
<sequence>MAEKKLYDNLYKVIKANSGPVAANDTPLTEILDLQIPRNYAARIRKVVFTDAINADQADQTSFWFRGALVLDPDDEETTLIPTFTVEHDVLCDFEHEYERFEEDTTPNGI</sequence>
<evidence type="ECO:0000313" key="1">
    <source>
        <dbReference type="EMBL" id="GAG59503.1"/>
    </source>
</evidence>
<name>X0ZGN7_9ZZZZ</name>
<comment type="caution">
    <text evidence="1">The sequence shown here is derived from an EMBL/GenBank/DDBJ whole genome shotgun (WGS) entry which is preliminary data.</text>
</comment>
<dbReference type="AlphaFoldDB" id="X0ZGN7"/>
<organism evidence="1">
    <name type="scientific">marine sediment metagenome</name>
    <dbReference type="NCBI Taxonomy" id="412755"/>
    <lineage>
        <taxon>unclassified sequences</taxon>
        <taxon>metagenomes</taxon>
        <taxon>ecological metagenomes</taxon>
    </lineage>
</organism>
<proteinExistence type="predicted"/>